<dbReference type="Proteomes" id="UP000002059">
    <property type="component" value="Partially assembled WGS sequence"/>
</dbReference>
<gene>
    <name evidence="2" type="ORF">PAAG_06251</name>
</gene>
<proteinExistence type="predicted"/>
<accession>C1H5Q6</accession>
<dbReference type="RefSeq" id="XP_015700061.1">
    <property type="nucleotide sequence ID" value="XM_015845835.1"/>
</dbReference>
<keyword evidence="3" id="KW-1185">Reference proteome</keyword>
<dbReference type="GeneID" id="9095217"/>
<sequence length="116" mass="12922">MFPTRPLRMQATQPRLGPLPKPKAVFNHPSSQDYNIKLRRTSREGKFDSLTVPYAKQPSPTFSSHSIPAPPNPQEDPPRIVPSGVAVGAATYSLIKKLRTDKTLRLSRPKPEDVSH</sequence>
<dbReference type="OMA" id="CDERHER"/>
<dbReference type="HOGENOM" id="CLU_2360304_0_0_1"/>
<name>C1H5Q6_PARBA</name>
<dbReference type="OrthoDB" id="202195at2759"/>
<evidence type="ECO:0000313" key="2">
    <source>
        <dbReference type="EMBL" id="EEH35204.2"/>
    </source>
</evidence>
<dbReference type="AlphaFoldDB" id="C1H5Q6"/>
<dbReference type="VEuPathDB" id="FungiDB:PAAG_06251"/>
<protein>
    <submittedName>
        <fullName evidence="2">Uncharacterized protein</fullName>
    </submittedName>
</protein>
<feature type="region of interest" description="Disordered" evidence="1">
    <location>
        <begin position="1"/>
        <end position="29"/>
    </location>
</feature>
<feature type="region of interest" description="Disordered" evidence="1">
    <location>
        <begin position="56"/>
        <end position="79"/>
    </location>
</feature>
<evidence type="ECO:0000313" key="3">
    <source>
        <dbReference type="Proteomes" id="UP000002059"/>
    </source>
</evidence>
<dbReference type="KEGG" id="pbl:PAAG_06251"/>
<dbReference type="EMBL" id="KN294008">
    <property type="protein sequence ID" value="EEH35204.2"/>
    <property type="molecule type" value="Genomic_DNA"/>
</dbReference>
<evidence type="ECO:0000256" key="1">
    <source>
        <dbReference type="SAM" id="MobiDB-lite"/>
    </source>
</evidence>
<organism evidence="2 3">
    <name type="scientific">Paracoccidioides lutzii (strain ATCC MYA-826 / Pb01)</name>
    <name type="common">Paracoccidioides brasiliensis</name>
    <dbReference type="NCBI Taxonomy" id="502779"/>
    <lineage>
        <taxon>Eukaryota</taxon>
        <taxon>Fungi</taxon>
        <taxon>Dikarya</taxon>
        <taxon>Ascomycota</taxon>
        <taxon>Pezizomycotina</taxon>
        <taxon>Eurotiomycetes</taxon>
        <taxon>Eurotiomycetidae</taxon>
        <taxon>Onygenales</taxon>
        <taxon>Ajellomycetaceae</taxon>
        <taxon>Paracoccidioides</taxon>
    </lineage>
</organism>
<reference evidence="2 3" key="1">
    <citation type="journal article" date="2011" name="PLoS Genet.">
        <title>Comparative genomic analysis of human fungal pathogens causing paracoccidioidomycosis.</title>
        <authorList>
            <person name="Desjardins C.A."/>
            <person name="Champion M.D."/>
            <person name="Holder J.W."/>
            <person name="Muszewska A."/>
            <person name="Goldberg J."/>
            <person name="Bailao A.M."/>
            <person name="Brigido M.M."/>
            <person name="Ferreira M.E."/>
            <person name="Garcia A.M."/>
            <person name="Grynberg M."/>
            <person name="Gujja S."/>
            <person name="Heiman D.I."/>
            <person name="Henn M.R."/>
            <person name="Kodira C.D."/>
            <person name="Leon-Narvaez H."/>
            <person name="Longo L.V."/>
            <person name="Ma L.J."/>
            <person name="Malavazi I."/>
            <person name="Matsuo A.L."/>
            <person name="Morais F.V."/>
            <person name="Pereira M."/>
            <person name="Rodriguez-Brito S."/>
            <person name="Sakthikumar S."/>
            <person name="Salem-Izacc S.M."/>
            <person name="Sykes S.M."/>
            <person name="Teixeira M.M."/>
            <person name="Vallejo M.C."/>
            <person name="Walter M.E."/>
            <person name="Yandava C."/>
            <person name="Young S."/>
            <person name="Zeng Q."/>
            <person name="Zucker J."/>
            <person name="Felipe M.S."/>
            <person name="Goldman G.H."/>
            <person name="Haas B.J."/>
            <person name="McEwen J.G."/>
            <person name="Nino-Vega G."/>
            <person name="Puccia R."/>
            <person name="San-Blas G."/>
            <person name="Soares C.M."/>
            <person name="Birren B.W."/>
            <person name="Cuomo C.A."/>
        </authorList>
    </citation>
    <scope>NUCLEOTIDE SEQUENCE [LARGE SCALE GENOMIC DNA]</scope>
    <source>
        <strain evidence="3">ATCC MYA-826 / Pb01</strain>
    </source>
</reference>